<evidence type="ECO:0000256" key="8">
    <source>
        <dbReference type="ARBA" id="ARBA00022840"/>
    </source>
</evidence>
<evidence type="ECO:0000256" key="12">
    <source>
        <dbReference type="ARBA" id="ARBA00030436"/>
    </source>
</evidence>
<dbReference type="Pfam" id="PF00946">
    <property type="entry name" value="Mononeg_RNA_pol"/>
    <property type="match status" value="1"/>
</dbReference>
<dbReference type="EMBL" id="M14887">
    <property type="protein sequence ID" value="AAA69578.1"/>
    <property type="molecule type" value="Genomic_RNA"/>
</dbReference>
<organismHost>
    <name type="scientific">Cricetidae sp.</name>
    <name type="common">Hamster</name>
    <dbReference type="NCBI Taxonomy" id="36483"/>
</organismHost>
<name>Q84206_SENDE</name>
<evidence type="ECO:0000313" key="15">
    <source>
        <dbReference type="EMBL" id="AAA69578.1"/>
    </source>
</evidence>
<evidence type="ECO:0000256" key="11">
    <source>
        <dbReference type="ARBA" id="ARBA00023268"/>
    </source>
</evidence>
<dbReference type="GO" id="GO:0003968">
    <property type="term" value="F:RNA-directed RNA polymerase activity"/>
    <property type="evidence" value="ECO:0007669"/>
    <property type="project" value="UniProtKB-KW"/>
</dbReference>
<keyword evidence="4" id="KW-0808">Transferase</keyword>
<dbReference type="GO" id="GO:0004482">
    <property type="term" value="F:mRNA 5'-cap (guanine-N7-)-methyltransferase activity"/>
    <property type="evidence" value="ECO:0007669"/>
    <property type="project" value="InterPro"/>
</dbReference>
<keyword evidence="10" id="KW-0506">mRNA capping</keyword>
<evidence type="ECO:0000256" key="9">
    <source>
        <dbReference type="ARBA" id="ARBA00022953"/>
    </source>
</evidence>
<evidence type="ECO:0000256" key="6">
    <source>
        <dbReference type="ARBA" id="ARBA00022695"/>
    </source>
</evidence>
<evidence type="ECO:0000256" key="2">
    <source>
        <dbReference type="ARBA" id="ARBA00022484"/>
    </source>
</evidence>
<dbReference type="Proteomes" id="UP000096504">
    <property type="component" value="Genome"/>
</dbReference>
<keyword evidence="9" id="KW-0693">Viral RNA replication</keyword>
<dbReference type="GO" id="GO:0005524">
    <property type="term" value="F:ATP binding"/>
    <property type="evidence" value="ECO:0007669"/>
    <property type="project" value="UniProtKB-KW"/>
</dbReference>
<keyword evidence="3" id="KW-0507">mRNA processing</keyword>
<reference evidence="15 16" key="1">
    <citation type="journal article" date="1986" name="Virology">
        <title>Sequence of the Sendai virus L gene: open reading frames upstream of the main coding region suggest that the gene may be polycistronic.</title>
        <authorList>
            <person name="Morgan E.M."/>
            <person name="Rakestraw K.M."/>
        </authorList>
    </citation>
    <scope>NUCLEOTIDE SEQUENCE [LARGE SCALE GENOMIC DNA]</scope>
    <source>
        <strain evidence="15">Enders</strain>
    </source>
</reference>
<dbReference type="EC" id="2.7.7.48" evidence="1"/>
<evidence type="ECO:0000256" key="4">
    <source>
        <dbReference type="ARBA" id="ARBA00022679"/>
    </source>
</evidence>
<evidence type="ECO:0000256" key="5">
    <source>
        <dbReference type="ARBA" id="ARBA00022691"/>
    </source>
</evidence>
<keyword evidence="7" id="KW-0547">Nucleotide-binding</keyword>
<evidence type="ECO:0000256" key="1">
    <source>
        <dbReference type="ARBA" id="ARBA00012494"/>
    </source>
</evidence>
<evidence type="ECO:0000313" key="16">
    <source>
        <dbReference type="Proteomes" id="UP000096504"/>
    </source>
</evidence>
<keyword evidence="2" id="KW-0696">RNA-directed RNA polymerase</keyword>
<proteinExistence type="predicted"/>
<sequence>MGRSPPKTLLTYSIQNATLNSPIVRGKIAQLHVLLDVNQPYRLKDDSIINITKHKIRNGGLSPRQIKIRSLGKALQRTIKDLDRYTFEPYPTYSQELLRLDIPEICDKIRSVFASRIADQGVI</sequence>
<feature type="domain" description="RdRp catalytic" evidence="14">
    <location>
        <begin position="17"/>
        <end position="109"/>
    </location>
</feature>
<evidence type="ECO:0000259" key="14">
    <source>
        <dbReference type="Pfam" id="PF00946"/>
    </source>
</evidence>
<evidence type="ECO:0000256" key="10">
    <source>
        <dbReference type="ARBA" id="ARBA00023042"/>
    </source>
</evidence>
<protein>
    <recommendedName>
        <fullName evidence="1">RNA-directed RNA polymerase</fullName>
        <ecNumber evidence="1">2.7.7.48</ecNumber>
    </recommendedName>
    <alternativeName>
        <fullName evidence="13">Replicase</fullName>
    </alternativeName>
    <alternativeName>
        <fullName evidence="12">Transcriptase</fullName>
    </alternativeName>
</protein>
<keyword evidence="6" id="KW-0548">Nucleotidyltransferase</keyword>
<keyword evidence="8" id="KW-0067">ATP-binding</keyword>
<dbReference type="InterPro" id="IPR014023">
    <property type="entry name" value="Mononeg_RNA_pol_cat"/>
</dbReference>
<organismHost>
    <name type="scientific">Mus musculus</name>
    <name type="common">Mouse</name>
    <dbReference type="NCBI Taxonomy" id="10090"/>
</organismHost>
<accession>Q84206</accession>
<organismHost>
    <name type="scientific">Rattus norvegicus</name>
    <name type="common">Rat</name>
    <dbReference type="NCBI Taxonomy" id="10116"/>
</organismHost>
<organismHost>
    <name type="scientific">Cavia cutleri</name>
    <name type="common">Guinea pig</name>
    <dbReference type="NCBI Taxonomy" id="10144"/>
</organismHost>
<keyword evidence="11" id="KW-0511">Multifunctional enzyme</keyword>
<evidence type="ECO:0000256" key="3">
    <source>
        <dbReference type="ARBA" id="ARBA00022664"/>
    </source>
</evidence>
<organism evidence="15 16">
    <name type="scientific">Sendai virus (strain Enders)</name>
    <name type="common">SeV</name>
    <dbReference type="NCBI Taxonomy" id="11194"/>
    <lineage>
        <taxon>Viruses</taxon>
        <taxon>Riboviria</taxon>
        <taxon>Orthornavirae</taxon>
        <taxon>Negarnaviricota</taxon>
        <taxon>Haploviricotina</taxon>
        <taxon>Monjiviricetes</taxon>
        <taxon>Mononegavirales</taxon>
        <taxon>Paramyxoviridae</taxon>
        <taxon>Feraresvirinae</taxon>
        <taxon>Respirovirus</taxon>
        <taxon>Respirovirus muris</taxon>
    </lineage>
</organism>
<keyword evidence="5" id="KW-0949">S-adenosyl-L-methionine</keyword>
<evidence type="ECO:0000256" key="13">
    <source>
        <dbReference type="ARBA" id="ARBA00031012"/>
    </source>
</evidence>
<evidence type="ECO:0000256" key="7">
    <source>
        <dbReference type="ARBA" id="ARBA00022741"/>
    </source>
</evidence>